<reference evidence="2 3" key="1">
    <citation type="submission" date="2021-04" db="EMBL/GenBank/DDBJ databases">
        <authorList>
            <person name="Bliznina A."/>
        </authorList>
    </citation>
    <scope>NUCLEOTIDE SEQUENCE [LARGE SCALE GENOMIC DNA]</scope>
</reference>
<accession>A0ABN7TGN3</accession>
<gene>
    <name evidence="2" type="ORF">OKIOD_LOCUS17020</name>
</gene>
<feature type="region of interest" description="Disordered" evidence="1">
    <location>
        <begin position="126"/>
        <end position="153"/>
    </location>
</feature>
<name>A0ABN7TGN3_OIKDI</name>
<evidence type="ECO:0000256" key="1">
    <source>
        <dbReference type="SAM" id="MobiDB-lite"/>
    </source>
</evidence>
<dbReference type="EMBL" id="OU015567">
    <property type="protein sequence ID" value="CAG5114191.1"/>
    <property type="molecule type" value="Genomic_DNA"/>
</dbReference>
<dbReference type="Proteomes" id="UP001158576">
    <property type="component" value="Chromosome 2"/>
</dbReference>
<protein>
    <submittedName>
        <fullName evidence="2">Oidioi.mRNA.OKI2018_I69.chr2.g8255.t1.cds</fullName>
    </submittedName>
</protein>
<sequence length="245" mass="28867">MGKPRKRRHPFITEFSMWIRKKMNRKFKEHFKWRIKEAKVIKRKLCKLIDDGNTFDELQNICKRECWKPLNYRTYSRWRRDIFVKTFGIDETESITVKMTGMDISETQKICFEKPAMVAESLPKKRYDDYSSSSSSDSSIPMLEGEESDASSIVDEEIETPGARKLGSLQRNKFQEKGNFTMPDLSMDDDDVMISRFGADDPFDYSEKLQEDIEAQKLIDEAEMKKAKEKRKVNLPKPKSDIRFL</sequence>
<proteinExistence type="predicted"/>
<evidence type="ECO:0000313" key="3">
    <source>
        <dbReference type="Proteomes" id="UP001158576"/>
    </source>
</evidence>
<feature type="compositionally biased region" description="Low complexity" evidence="1">
    <location>
        <begin position="130"/>
        <end position="139"/>
    </location>
</feature>
<keyword evidence="3" id="KW-1185">Reference proteome</keyword>
<organism evidence="2 3">
    <name type="scientific">Oikopleura dioica</name>
    <name type="common">Tunicate</name>
    <dbReference type="NCBI Taxonomy" id="34765"/>
    <lineage>
        <taxon>Eukaryota</taxon>
        <taxon>Metazoa</taxon>
        <taxon>Chordata</taxon>
        <taxon>Tunicata</taxon>
        <taxon>Appendicularia</taxon>
        <taxon>Copelata</taxon>
        <taxon>Oikopleuridae</taxon>
        <taxon>Oikopleura</taxon>
    </lineage>
</organism>
<evidence type="ECO:0000313" key="2">
    <source>
        <dbReference type="EMBL" id="CAG5114191.1"/>
    </source>
</evidence>
<feature type="compositionally biased region" description="Acidic residues" evidence="1">
    <location>
        <begin position="144"/>
        <end position="153"/>
    </location>
</feature>